<name>A0A7S3LDD6_9STRA</name>
<proteinExistence type="predicted"/>
<protein>
    <submittedName>
        <fullName evidence="1">Uncharacterized protein</fullName>
    </submittedName>
</protein>
<accession>A0A7S3LDD6</accession>
<sequence length="119" mass="12967">MVVTDSAGSADLVPPGSTLSAHRSSLLTEFRRVLGMAMIRANAALKLYRFPFVGRTDSDARHRASEQLPSGRPASIGDAPSFYHCNLRCSHLPCRVNLSFPGTPWSIVLVSWNLDNGKL</sequence>
<reference evidence="1" key="1">
    <citation type="submission" date="2021-01" db="EMBL/GenBank/DDBJ databases">
        <authorList>
            <person name="Corre E."/>
            <person name="Pelletier E."/>
            <person name="Niang G."/>
            <person name="Scheremetjew M."/>
            <person name="Finn R."/>
            <person name="Kale V."/>
            <person name="Holt S."/>
            <person name="Cochrane G."/>
            <person name="Meng A."/>
            <person name="Brown T."/>
            <person name="Cohen L."/>
        </authorList>
    </citation>
    <scope>NUCLEOTIDE SEQUENCE</scope>
    <source>
        <strain evidence="1">CCMP127</strain>
    </source>
</reference>
<gene>
    <name evidence="1" type="ORF">ACOF00016_LOCUS16623</name>
</gene>
<evidence type="ECO:0000313" key="1">
    <source>
        <dbReference type="EMBL" id="CAE0419826.1"/>
    </source>
</evidence>
<dbReference type="AlphaFoldDB" id="A0A7S3LDD6"/>
<organism evidence="1">
    <name type="scientific">Amphora coffeiformis</name>
    <dbReference type="NCBI Taxonomy" id="265554"/>
    <lineage>
        <taxon>Eukaryota</taxon>
        <taxon>Sar</taxon>
        <taxon>Stramenopiles</taxon>
        <taxon>Ochrophyta</taxon>
        <taxon>Bacillariophyta</taxon>
        <taxon>Bacillariophyceae</taxon>
        <taxon>Bacillariophycidae</taxon>
        <taxon>Thalassiophysales</taxon>
        <taxon>Catenulaceae</taxon>
        <taxon>Amphora</taxon>
    </lineage>
</organism>
<dbReference type="EMBL" id="HBIM01022363">
    <property type="protein sequence ID" value="CAE0419826.1"/>
    <property type="molecule type" value="Transcribed_RNA"/>
</dbReference>